<proteinExistence type="predicted"/>
<keyword evidence="1" id="KW-0812">Transmembrane</keyword>
<feature type="transmembrane region" description="Helical" evidence="1">
    <location>
        <begin position="76"/>
        <end position="95"/>
    </location>
</feature>
<evidence type="ECO:0000313" key="2">
    <source>
        <dbReference type="EMBL" id="KAK3775360.1"/>
    </source>
</evidence>
<evidence type="ECO:0000313" key="3">
    <source>
        <dbReference type="Proteomes" id="UP001283361"/>
    </source>
</evidence>
<keyword evidence="1" id="KW-0472">Membrane</keyword>
<dbReference type="Proteomes" id="UP001283361">
    <property type="component" value="Unassembled WGS sequence"/>
</dbReference>
<dbReference type="EMBL" id="JAWDGP010003343">
    <property type="protein sequence ID" value="KAK3775360.1"/>
    <property type="molecule type" value="Genomic_DNA"/>
</dbReference>
<accession>A0AAE0ZTX1</accession>
<sequence length="106" mass="11857">MTQPTKPTRACDIKVSPKSTLLPTVSNLAGADVQQLMHNSDQEVMQLSDTPRDVRIIDITCLFNLSRRQRIPHPNLFHGGVVVNITMLPGFLGLAEARQNYENVKF</sequence>
<organism evidence="2 3">
    <name type="scientific">Elysia crispata</name>
    <name type="common">lettuce slug</name>
    <dbReference type="NCBI Taxonomy" id="231223"/>
    <lineage>
        <taxon>Eukaryota</taxon>
        <taxon>Metazoa</taxon>
        <taxon>Spiralia</taxon>
        <taxon>Lophotrochozoa</taxon>
        <taxon>Mollusca</taxon>
        <taxon>Gastropoda</taxon>
        <taxon>Heterobranchia</taxon>
        <taxon>Euthyneura</taxon>
        <taxon>Panpulmonata</taxon>
        <taxon>Sacoglossa</taxon>
        <taxon>Placobranchoidea</taxon>
        <taxon>Plakobranchidae</taxon>
        <taxon>Elysia</taxon>
    </lineage>
</organism>
<dbReference type="AlphaFoldDB" id="A0AAE0ZTX1"/>
<reference evidence="2" key="1">
    <citation type="journal article" date="2023" name="G3 (Bethesda)">
        <title>A reference genome for the long-term kleptoplast-retaining sea slug Elysia crispata morphotype clarki.</title>
        <authorList>
            <person name="Eastman K.E."/>
            <person name="Pendleton A.L."/>
            <person name="Shaikh M.A."/>
            <person name="Suttiyut T."/>
            <person name="Ogas R."/>
            <person name="Tomko P."/>
            <person name="Gavelis G."/>
            <person name="Widhalm J.R."/>
            <person name="Wisecaver J.H."/>
        </authorList>
    </citation>
    <scope>NUCLEOTIDE SEQUENCE</scope>
    <source>
        <strain evidence="2">ECLA1</strain>
    </source>
</reference>
<keyword evidence="3" id="KW-1185">Reference proteome</keyword>
<evidence type="ECO:0000256" key="1">
    <source>
        <dbReference type="SAM" id="Phobius"/>
    </source>
</evidence>
<keyword evidence="1" id="KW-1133">Transmembrane helix</keyword>
<protein>
    <submittedName>
        <fullName evidence="2">Uncharacterized protein</fullName>
    </submittedName>
</protein>
<gene>
    <name evidence="2" type="ORF">RRG08_039775</name>
</gene>
<name>A0AAE0ZTX1_9GAST</name>
<comment type="caution">
    <text evidence="2">The sequence shown here is derived from an EMBL/GenBank/DDBJ whole genome shotgun (WGS) entry which is preliminary data.</text>
</comment>